<dbReference type="EMBL" id="JBHLUN010000001">
    <property type="protein sequence ID" value="MFC0406718.1"/>
    <property type="molecule type" value="Genomic_DNA"/>
</dbReference>
<dbReference type="SMART" id="SM00530">
    <property type="entry name" value="HTH_XRE"/>
    <property type="match status" value="1"/>
</dbReference>
<organism evidence="2 3">
    <name type="scientific">Roseomonas elaeocarpi</name>
    <dbReference type="NCBI Taxonomy" id="907779"/>
    <lineage>
        <taxon>Bacteria</taxon>
        <taxon>Pseudomonadati</taxon>
        <taxon>Pseudomonadota</taxon>
        <taxon>Alphaproteobacteria</taxon>
        <taxon>Acetobacterales</taxon>
        <taxon>Roseomonadaceae</taxon>
        <taxon>Roseomonas</taxon>
    </lineage>
</organism>
<sequence>MAGNSIDTAATLARHIVNSPAPSGTSIIARITGQEDRVGRLSQSLDVQRQRDLAVANQRSPTVSDSAVGRELRELRRAQGRTQKELARMVGVTGAQLHRYETGTTRIAASRLIAIANALGVRPDALLAAGSTGDVASPPPPISQSGPGDDIVELIQVFGMITDPKHRGALVAVARMMAAQYGGRPAGSSSHTD</sequence>
<feature type="domain" description="HTH cro/C1-type" evidence="1">
    <location>
        <begin position="72"/>
        <end position="126"/>
    </location>
</feature>
<dbReference type="Gene3D" id="1.10.260.40">
    <property type="entry name" value="lambda repressor-like DNA-binding domains"/>
    <property type="match status" value="1"/>
</dbReference>
<dbReference type="InterPro" id="IPR001387">
    <property type="entry name" value="Cro/C1-type_HTH"/>
</dbReference>
<comment type="caution">
    <text evidence="2">The sequence shown here is derived from an EMBL/GenBank/DDBJ whole genome shotgun (WGS) entry which is preliminary data.</text>
</comment>
<dbReference type="Pfam" id="PF01381">
    <property type="entry name" value="HTH_3"/>
    <property type="match status" value="1"/>
</dbReference>
<dbReference type="Proteomes" id="UP001589865">
    <property type="component" value="Unassembled WGS sequence"/>
</dbReference>
<evidence type="ECO:0000313" key="3">
    <source>
        <dbReference type="Proteomes" id="UP001589865"/>
    </source>
</evidence>
<dbReference type="RefSeq" id="WP_377042395.1">
    <property type="nucleotide sequence ID" value="NZ_JBHLUN010000001.1"/>
</dbReference>
<gene>
    <name evidence="2" type="ORF">ACFFGY_00565</name>
</gene>
<evidence type="ECO:0000259" key="1">
    <source>
        <dbReference type="PROSITE" id="PS50943"/>
    </source>
</evidence>
<dbReference type="InterPro" id="IPR010982">
    <property type="entry name" value="Lambda_DNA-bd_dom_sf"/>
</dbReference>
<dbReference type="PROSITE" id="PS50943">
    <property type="entry name" value="HTH_CROC1"/>
    <property type="match status" value="1"/>
</dbReference>
<dbReference type="SUPFAM" id="SSF47413">
    <property type="entry name" value="lambda repressor-like DNA-binding domains"/>
    <property type="match status" value="1"/>
</dbReference>
<reference evidence="2 3" key="1">
    <citation type="submission" date="2024-09" db="EMBL/GenBank/DDBJ databases">
        <authorList>
            <person name="Sun Q."/>
            <person name="Mori K."/>
        </authorList>
    </citation>
    <scope>NUCLEOTIDE SEQUENCE [LARGE SCALE GENOMIC DNA]</scope>
    <source>
        <strain evidence="2 3">TBRC 5777</strain>
    </source>
</reference>
<dbReference type="CDD" id="cd00093">
    <property type="entry name" value="HTH_XRE"/>
    <property type="match status" value="1"/>
</dbReference>
<keyword evidence="3" id="KW-1185">Reference proteome</keyword>
<name>A0ABV6JLX2_9PROT</name>
<evidence type="ECO:0000313" key="2">
    <source>
        <dbReference type="EMBL" id="MFC0406718.1"/>
    </source>
</evidence>
<protein>
    <submittedName>
        <fullName evidence="2">Helix-turn-helix domain-containing protein</fullName>
    </submittedName>
</protein>
<proteinExistence type="predicted"/>
<accession>A0ABV6JLX2</accession>